<gene>
    <name evidence="2" type="ORF">DesyoDRAFT_4866</name>
</gene>
<proteinExistence type="predicted"/>
<evidence type="ECO:0000313" key="2">
    <source>
        <dbReference type="EMBL" id="EHQ91809.1"/>
    </source>
</evidence>
<dbReference type="eggNOG" id="ENOG50334UB">
    <property type="taxonomic scope" value="Bacteria"/>
</dbReference>
<protein>
    <submittedName>
        <fullName evidence="2">Uncharacterized protein</fullName>
    </submittedName>
</protein>
<name>H5XZA3_9FIRM</name>
<evidence type="ECO:0000256" key="1">
    <source>
        <dbReference type="SAM" id="MobiDB-lite"/>
    </source>
</evidence>
<dbReference type="HOGENOM" id="CLU_1223132_0_0_9"/>
<dbReference type="EMBL" id="CM001441">
    <property type="protein sequence ID" value="EHQ91809.1"/>
    <property type="molecule type" value="Genomic_DNA"/>
</dbReference>
<keyword evidence="3" id="KW-1185">Reference proteome</keyword>
<reference evidence="2 3" key="1">
    <citation type="submission" date="2011-11" db="EMBL/GenBank/DDBJ databases">
        <title>The Noncontiguous Finished genome of Desulfosporosinus youngiae DSM 17734.</title>
        <authorList>
            <consortium name="US DOE Joint Genome Institute (JGI-PGF)"/>
            <person name="Lucas S."/>
            <person name="Han J."/>
            <person name="Lapidus A."/>
            <person name="Cheng J.-F."/>
            <person name="Goodwin L."/>
            <person name="Pitluck S."/>
            <person name="Peters L."/>
            <person name="Ovchinnikova G."/>
            <person name="Lu M."/>
            <person name="Land M.L."/>
            <person name="Hauser L."/>
            <person name="Pester M."/>
            <person name="Spring S."/>
            <person name="Ollivier B."/>
            <person name="Rattei T."/>
            <person name="Klenk H.-P."/>
            <person name="Wagner M."/>
            <person name="Loy A."/>
            <person name="Woyke T.J."/>
        </authorList>
    </citation>
    <scope>NUCLEOTIDE SEQUENCE [LARGE SCALE GENOMIC DNA]</scope>
    <source>
        <strain evidence="2 3">DSM 17734</strain>
    </source>
</reference>
<evidence type="ECO:0000313" key="3">
    <source>
        <dbReference type="Proteomes" id="UP000005104"/>
    </source>
</evidence>
<accession>H5XZA3</accession>
<feature type="region of interest" description="Disordered" evidence="1">
    <location>
        <begin position="53"/>
        <end position="110"/>
    </location>
</feature>
<dbReference type="RefSeq" id="WP_007786900.1">
    <property type="nucleotide sequence ID" value="NZ_CM001441.1"/>
</dbReference>
<feature type="compositionally biased region" description="Basic and acidic residues" evidence="1">
    <location>
        <begin position="92"/>
        <end position="110"/>
    </location>
</feature>
<dbReference type="Proteomes" id="UP000005104">
    <property type="component" value="Chromosome"/>
</dbReference>
<dbReference type="AlphaFoldDB" id="H5XZA3"/>
<organism evidence="2 3">
    <name type="scientific">Desulfosporosinus youngiae DSM 17734</name>
    <dbReference type="NCBI Taxonomy" id="768710"/>
    <lineage>
        <taxon>Bacteria</taxon>
        <taxon>Bacillati</taxon>
        <taxon>Bacillota</taxon>
        <taxon>Clostridia</taxon>
        <taxon>Eubacteriales</taxon>
        <taxon>Desulfitobacteriaceae</taxon>
        <taxon>Desulfosporosinus</taxon>
    </lineage>
</organism>
<feature type="compositionally biased region" description="Polar residues" evidence="1">
    <location>
        <begin position="74"/>
        <end position="87"/>
    </location>
</feature>
<sequence>MKKILKITGILALIIAIAGFWGYDKFFRPDPVIQQQLREQFGEDFFSFEDIELSGDTGSNNSAAVGENDKGEKGNSSPQNTPNQVNAGVNKANEENKDSAPVKEEREKIPTPEQVGDKYHAKFMHLQDLALSRLDILFAAALQEYKEGKVNESQLAQKYIQASTTLEANVDSQFYSVLTKLEEELKENKLATDIVKVYREQYENAKSAKRSQLLAQVRR</sequence>
<dbReference type="OrthoDB" id="1795755at2"/>
<dbReference type="STRING" id="768710.DesyoDRAFT_4866"/>